<name>A0A3R7DEH0_CLOSI</name>
<accession>A0A3R7DEH0</accession>
<feature type="region of interest" description="Disordered" evidence="1">
    <location>
        <begin position="34"/>
        <end position="77"/>
    </location>
</feature>
<evidence type="ECO:0000313" key="3">
    <source>
        <dbReference type="Proteomes" id="UP000286415"/>
    </source>
</evidence>
<keyword evidence="3" id="KW-1185">Reference proteome</keyword>
<sequence>MLHIGLMKTLRQSTTGFTLLEALQKGAFPECPPASCSERNQIGHNLPKKQQRSTHMDAQSSSTAGDRFLSFPDSSSRPNPLVSVTLCSNPNCTKFAKHSHLRTYIMNEIITCDSVEPSAENEIGVQISVFSKTPHF</sequence>
<dbReference type="InParanoid" id="A0A3R7DEH0"/>
<dbReference type="AlphaFoldDB" id="A0A3R7DEH0"/>
<evidence type="ECO:0000256" key="1">
    <source>
        <dbReference type="SAM" id="MobiDB-lite"/>
    </source>
</evidence>
<protein>
    <submittedName>
        <fullName evidence="2">Uncharacterized protein</fullName>
    </submittedName>
</protein>
<dbReference type="EMBL" id="NIRI02000056">
    <property type="protein sequence ID" value="KAG5443379.1"/>
    <property type="molecule type" value="Genomic_DNA"/>
</dbReference>
<organism evidence="2 3">
    <name type="scientific">Clonorchis sinensis</name>
    <name type="common">Chinese liver fluke</name>
    <dbReference type="NCBI Taxonomy" id="79923"/>
    <lineage>
        <taxon>Eukaryota</taxon>
        <taxon>Metazoa</taxon>
        <taxon>Spiralia</taxon>
        <taxon>Lophotrochozoa</taxon>
        <taxon>Platyhelminthes</taxon>
        <taxon>Trematoda</taxon>
        <taxon>Digenea</taxon>
        <taxon>Opisthorchiida</taxon>
        <taxon>Opisthorchiata</taxon>
        <taxon>Opisthorchiidae</taxon>
        <taxon>Clonorchis</taxon>
    </lineage>
</organism>
<proteinExistence type="predicted"/>
<reference evidence="2 3" key="1">
    <citation type="journal article" date="2018" name="Biotechnol. Adv.">
        <title>Improved genomic resources and new bioinformatic workflow for the carcinogenic parasite Clonorchis sinensis: Biotechnological implications.</title>
        <authorList>
            <person name="Wang D."/>
            <person name="Korhonen P.K."/>
            <person name="Gasser R.B."/>
            <person name="Young N.D."/>
        </authorList>
    </citation>
    <scope>NUCLEOTIDE SEQUENCE [LARGE SCALE GENOMIC DNA]</scope>
    <source>
        <strain evidence="2">Cs-k2</strain>
    </source>
</reference>
<evidence type="ECO:0000313" key="2">
    <source>
        <dbReference type="EMBL" id="KAG5443379.1"/>
    </source>
</evidence>
<comment type="caution">
    <text evidence="2">The sequence shown here is derived from an EMBL/GenBank/DDBJ whole genome shotgun (WGS) entry which is preliminary data.</text>
</comment>
<dbReference type="Proteomes" id="UP000286415">
    <property type="component" value="Unassembled WGS sequence"/>
</dbReference>
<gene>
    <name evidence="2" type="ORF">CSKR_108164</name>
</gene>
<reference evidence="2 3" key="2">
    <citation type="journal article" date="2021" name="Genomics">
        <title>High-quality reference genome for Clonorchis sinensis.</title>
        <authorList>
            <person name="Young N.D."/>
            <person name="Stroehlein A.J."/>
            <person name="Kinkar L."/>
            <person name="Wang T."/>
            <person name="Sohn W.M."/>
            <person name="Chang B.C.H."/>
            <person name="Kaur P."/>
            <person name="Weisz D."/>
            <person name="Dudchenko O."/>
            <person name="Aiden E.L."/>
            <person name="Korhonen P.K."/>
            <person name="Gasser R.B."/>
        </authorList>
    </citation>
    <scope>NUCLEOTIDE SEQUENCE [LARGE SCALE GENOMIC DNA]</scope>
    <source>
        <strain evidence="2">Cs-k2</strain>
    </source>
</reference>